<feature type="chain" id="PRO_5017189149" description="Tat pathway signal protein" evidence="2">
    <location>
        <begin position="40"/>
        <end position="1161"/>
    </location>
</feature>
<dbReference type="KEGG" id="sky:D0C37_15690"/>
<dbReference type="Proteomes" id="UP000259636">
    <property type="component" value="Chromosome"/>
</dbReference>
<sequence length="1161" mass="119146">MPPRPGTSGRPSPYTALSAVLLLALSLLLSLIPAGPARAAGGEECAELPLSRFSDPGDGVGTAVLAPGATACFTFTAEQAGLHRVLTDPNTETYARVLDGETRLDCWNTALGRDGWCELPRPGSYTLELVNDGWETMPAASVSVTPLAVTTEGCAPTTGTSFADAPFTGTTPGKFAVLCLPFTGKAGERITHDFRTTRYGDSIAWITDRTGAWICPRNTDDNTGCVLPGSGPYRLLSQVSWAEEGFPAGVGATVRRLSDPQGCARVPVNTYNSPPTSVDPDHGCKIFRAPASGRYTVKGAQENGITANLAVYDQAGTTRCQTWEECDLTGGQDYTVVTPLRTLILDPASAEGCVRAGTGRHDGEFSAPGEADCLTLDLPAGARLAALTPVGATGPLLDRRVLDADGTVRCSDSDLSAGTCALDGKAPHRLILTNENDEKPTGRYSLSLHRTDGASGTAGCRELPAGSFAADGASATVRTGEGTFADCLTIPGDAHSAAEILQFKAVEAKLTARFTVVSADGRQVCSQSATVLTWILCDLEPGVAHTVLVTGRDTDAAYTLSRQSVTGTAEGCTPMRAPAPGGPSTGGTYVGPGVPHCHSLTTDDPGDILHLNLRDALDTGNLLALDADGDLACSQTTKACAVTGSTRYQVIASVPSSRQAAPAYRLDAARVATAEGPSPECTEVPSVAYGAGPFTGTLTEERSTACFTLPTAYNDRFGVDVGEAAGSPAAAVPALYGAELTNGCVLQLPTGHQCSVIAPRTTEVSPSTLVLGLPEKSERASYSARLTCATSRCGPHPVSVTGLTPTTAPNQGKAKLTVTGTALHAKDTVRISRSGHPTAEAVTVSVAPDRRTLTAELDLTGVAPGTWSVGVSTRNGTYFSRGTFTVAASPLSTTTAPTIAGSAKVGTTLTATPGTWTPAATSHAYQWKADGKPIAQATSATYTVPASLLAKKLTVEVTARRTGHPDGTGTSAALTVAKGSAPKATRPPAVTGTAKVGAKLTAAPGTWSPAATSYAYQWKADGKAIAKATSATYTVPASLLARKLTVTVTAHRPGHTDGTATTPALTVTKGTAPKATKAPAVTGTAKTGRTLKTSTGTWTPAPTSYTYQWYASGKAIKGATKSSLTLKPAQRGKKITVKVTARRTGHSDGTATSRATGAVGG</sequence>
<evidence type="ECO:0008006" key="5">
    <source>
        <dbReference type="Google" id="ProtNLM"/>
    </source>
</evidence>
<gene>
    <name evidence="3" type="ORF">D0C37_15690</name>
</gene>
<dbReference type="GeneID" id="300118940"/>
<feature type="region of interest" description="Disordered" evidence="1">
    <location>
        <begin position="1142"/>
        <end position="1161"/>
    </location>
</feature>
<name>A0A385DD64_9ACTN</name>
<evidence type="ECO:0000313" key="3">
    <source>
        <dbReference type="EMBL" id="AXQ55910.1"/>
    </source>
</evidence>
<organism evidence="3 4">
    <name type="scientific">Streptomyces koyangensis</name>
    <dbReference type="NCBI Taxonomy" id="188770"/>
    <lineage>
        <taxon>Bacteria</taxon>
        <taxon>Bacillati</taxon>
        <taxon>Actinomycetota</taxon>
        <taxon>Actinomycetes</taxon>
        <taxon>Kitasatosporales</taxon>
        <taxon>Streptomycetaceae</taxon>
        <taxon>Streptomyces</taxon>
        <taxon>Streptomyces aurantiacus group</taxon>
    </lineage>
</organism>
<dbReference type="RefSeq" id="WP_117349620.1">
    <property type="nucleotide sequence ID" value="NZ_CP031742.1"/>
</dbReference>
<evidence type="ECO:0000313" key="4">
    <source>
        <dbReference type="Proteomes" id="UP000259636"/>
    </source>
</evidence>
<reference evidence="3 4" key="1">
    <citation type="submission" date="2018-08" db="EMBL/GenBank/DDBJ databases">
        <authorList>
            <person name="Ferrada E.E."/>
            <person name="Latorre B.A."/>
        </authorList>
    </citation>
    <scope>NUCLEOTIDE SEQUENCE [LARGE SCALE GENOMIC DNA]</scope>
    <source>
        <strain evidence="3 4">VK-A60T</strain>
    </source>
</reference>
<evidence type="ECO:0000256" key="1">
    <source>
        <dbReference type="SAM" id="MobiDB-lite"/>
    </source>
</evidence>
<accession>A0A385DD64</accession>
<proteinExistence type="predicted"/>
<dbReference type="AlphaFoldDB" id="A0A385DD64"/>
<dbReference type="Gene3D" id="2.60.40.2700">
    <property type="match status" value="3"/>
</dbReference>
<evidence type="ECO:0000256" key="2">
    <source>
        <dbReference type="SAM" id="SignalP"/>
    </source>
</evidence>
<keyword evidence="2" id="KW-0732">Signal</keyword>
<dbReference type="EMBL" id="CP031742">
    <property type="protein sequence ID" value="AXQ55910.1"/>
    <property type="molecule type" value="Genomic_DNA"/>
</dbReference>
<feature type="signal peptide" evidence="2">
    <location>
        <begin position="1"/>
        <end position="39"/>
    </location>
</feature>
<protein>
    <recommendedName>
        <fullName evidence="5">Tat pathway signal protein</fullName>
    </recommendedName>
</protein>